<organism evidence="1 2">
    <name type="scientific">Vibrio phage PVP-XSN</name>
    <dbReference type="NCBI Taxonomy" id="3056214"/>
    <lineage>
        <taxon>Viruses</taxon>
        <taxon>Duplodnaviria</taxon>
        <taxon>Heunggongvirae</taxon>
        <taxon>Uroviricota</taxon>
        <taxon>Caudoviricetes</taxon>
    </lineage>
</organism>
<dbReference type="Proteomes" id="UP001431754">
    <property type="component" value="Segment"/>
</dbReference>
<dbReference type="Pfam" id="PF02924">
    <property type="entry name" value="HDPD"/>
    <property type="match status" value="1"/>
</dbReference>
<name>A0AAX3Y6C0_9CAUD</name>
<dbReference type="InterPro" id="IPR004195">
    <property type="entry name" value="Head_decoration_D"/>
</dbReference>
<accession>A0AAX3Y6C0</accession>
<sequence length="124" mass="12960">MSLVKTTESFESDNLFAGWVQPVNSEPGTVASGQGVLVRGTVLGKLTASGKLAIVDSAQADGSQTIYAVLAEDVDATSADVDCPIYLTGEFNKNELVFGGSDTADTHATKAREIGIFFKDVVSK</sequence>
<gene>
    <name evidence="1" type="ORF">PVP_XSN000008</name>
</gene>
<proteinExistence type="predicted"/>
<evidence type="ECO:0000313" key="1">
    <source>
        <dbReference type="EMBL" id="WJZ69987.1"/>
    </source>
</evidence>
<dbReference type="EMBL" id="OQ851295">
    <property type="protein sequence ID" value="WJZ69987.1"/>
    <property type="molecule type" value="Genomic_DNA"/>
</dbReference>
<evidence type="ECO:0008006" key="3">
    <source>
        <dbReference type="Google" id="ProtNLM"/>
    </source>
</evidence>
<dbReference type="Gene3D" id="2.40.300.10">
    <property type="entry name" value="Head decoration protein D"/>
    <property type="match status" value="1"/>
</dbReference>
<reference evidence="1" key="1">
    <citation type="submission" date="2023-04" db="EMBL/GenBank/DDBJ databases">
        <title>Virulent bacteriophage PVP-XSN from an Vibrio parahaemolyticus isolate: Characterization and complete genome sequence.</title>
        <authorList>
            <person name="Qi T."/>
            <person name="Lyu S."/>
            <person name="Liu L."/>
            <person name="Guo Q."/>
            <person name="Shen W."/>
            <person name="Han M."/>
            <person name="Xiong F."/>
            <person name="Lou B."/>
            <person name="Xu H."/>
        </authorList>
    </citation>
    <scope>NUCLEOTIDE SEQUENCE</scope>
</reference>
<evidence type="ECO:0000313" key="2">
    <source>
        <dbReference type="Proteomes" id="UP001431754"/>
    </source>
</evidence>
<protein>
    <recommendedName>
        <fullName evidence="3">Head decoration protein</fullName>
    </recommendedName>
</protein>